<feature type="region of interest" description="Disordered" evidence="1">
    <location>
        <begin position="50"/>
        <end position="70"/>
    </location>
</feature>
<evidence type="ECO:0000313" key="3">
    <source>
        <dbReference type="Proteomes" id="UP000321405"/>
    </source>
</evidence>
<sequence>MNSDAISAKTQSDMANTPPQQAGLSPVWSVWGAGDIVDRSSSLGRAGVISKRKIRGGPSSEIPGPERMAS</sequence>
<reference evidence="2 3" key="1">
    <citation type="submission" date="2019-07" db="EMBL/GenBank/DDBJ databases">
        <title>Whole genome shotgun sequence of Swaminathania salitolerans NBRC 104436.</title>
        <authorList>
            <person name="Hosoyama A."/>
            <person name="Uohara A."/>
            <person name="Ohji S."/>
            <person name="Ichikawa N."/>
        </authorList>
    </citation>
    <scope>NUCLEOTIDE SEQUENCE [LARGE SCALE GENOMIC DNA]</scope>
    <source>
        <strain evidence="2 3">NBRC 104436</strain>
    </source>
</reference>
<feature type="region of interest" description="Disordered" evidence="1">
    <location>
        <begin position="1"/>
        <end position="25"/>
    </location>
</feature>
<feature type="compositionally biased region" description="Polar residues" evidence="1">
    <location>
        <begin position="1"/>
        <end position="23"/>
    </location>
</feature>
<organism evidence="2 3">
    <name type="scientific">Swaminathania salitolerans</name>
    <dbReference type="NCBI Taxonomy" id="182838"/>
    <lineage>
        <taxon>Bacteria</taxon>
        <taxon>Pseudomonadati</taxon>
        <taxon>Pseudomonadota</taxon>
        <taxon>Alphaproteobacteria</taxon>
        <taxon>Acetobacterales</taxon>
        <taxon>Acetobacteraceae</taxon>
        <taxon>Swaminathania</taxon>
    </lineage>
</organism>
<proteinExistence type="predicted"/>
<gene>
    <name evidence="2" type="ORF">SSA02_18540</name>
</gene>
<evidence type="ECO:0000313" key="2">
    <source>
        <dbReference type="EMBL" id="GEL02691.1"/>
    </source>
</evidence>
<evidence type="ECO:0000256" key="1">
    <source>
        <dbReference type="SAM" id="MobiDB-lite"/>
    </source>
</evidence>
<keyword evidence="3" id="KW-1185">Reference proteome</keyword>
<protein>
    <submittedName>
        <fullName evidence="2">Uncharacterized protein</fullName>
    </submittedName>
</protein>
<dbReference type="AlphaFoldDB" id="A0A511BQS1"/>
<name>A0A511BQS1_9PROT</name>
<dbReference type="EMBL" id="BJVC01000004">
    <property type="protein sequence ID" value="GEL02691.1"/>
    <property type="molecule type" value="Genomic_DNA"/>
</dbReference>
<dbReference type="Proteomes" id="UP000321405">
    <property type="component" value="Unassembled WGS sequence"/>
</dbReference>
<accession>A0A511BQS1</accession>
<comment type="caution">
    <text evidence="2">The sequence shown here is derived from an EMBL/GenBank/DDBJ whole genome shotgun (WGS) entry which is preliminary data.</text>
</comment>